<dbReference type="GO" id="GO:0005829">
    <property type="term" value="C:cytosol"/>
    <property type="evidence" value="ECO:0007669"/>
    <property type="project" value="TreeGrafter"/>
</dbReference>
<dbReference type="Pfam" id="PF02922">
    <property type="entry name" value="CBM_48"/>
    <property type="match status" value="1"/>
</dbReference>
<proteinExistence type="inferred from homology"/>
<dbReference type="InterPro" id="IPR004193">
    <property type="entry name" value="Glyco_hydro_13_N"/>
</dbReference>
<dbReference type="SUPFAM" id="SSF81296">
    <property type="entry name" value="E set domains"/>
    <property type="match status" value="2"/>
</dbReference>
<comment type="subunit">
    <text evidence="9">Monomer.</text>
</comment>
<dbReference type="UniPathway" id="UPA00164"/>
<dbReference type="Pfam" id="PF02806">
    <property type="entry name" value="Alpha-amylase_C"/>
    <property type="match status" value="1"/>
</dbReference>
<dbReference type="InterPro" id="IPR054169">
    <property type="entry name" value="GlgB_N"/>
</dbReference>
<name>F8DZ77_CORRG</name>
<dbReference type="RefSeq" id="WP_013888773.1">
    <property type="nucleotide sequence ID" value="NC_015673.1"/>
</dbReference>
<keyword evidence="7 9" id="KW-0320">Glycogen biosynthesis</keyword>
<accession>F8DZ77</accession>
<keyword evidence="5 9" id="KW-0328">Glycosyltransferase</keyword>
<dbReference type="EC" id="2.4.1.18" evidence="9"/>
<keyword evidence="8 9" id="KW-0119">Carbohydrate metabolism</keyword>
<dbReference type="InterPro" id="IPR006047">
    <property type="entry name" value="GH13_cat_dom"/>
</dbReference>
<gene>
    <name evidence="9 12" type="primary">glgB</name>
    <name evidence="12" type="ordered locus">CRES_1408</name>
</gene>
<dbReference type="SMART" id="SM00642">
    <property type="entry name" value="Aamy"/>
    <property type="match status" value="1"/>
</dbReference>
<dbReference type="GO" id="GO:0003844">
    <property type="term" value="F:1,4-alpha-glucan branching enzyme activity"/>
    <property type="evidence" value="ECO:0007669"/>
    <property type="project" value="UniProtKB-UniRule"/>
</dbReference>
<dbReference type="OrthoDB" id="9800174at2"/>
<reference evidence="12 13" key="1">
    <citation type="journal article" date="2012" name="BMC Genomics">
        <title>Complete genome sequence, lifestyle, and multi-drug resistance of the human pathogen Corynebacterium resistens DSM 45100 isolated from blood samples of a leukemia patient.</title>
        <authorList>
            <person name="Schroder J."/>
            <person name="Maus I."/>
            <person name="Meyer K."/>
            <person name="Wordemann S."/>
            <person name="Blom J."/>
            <person name="Jaenicke S."/>
            <person name="Schneider J."/>
            <person name="Trost E."/>
            <person name="Tauch A."/>
        </authorList>
    </citation>
    <scope>NUCLEOTIDE SEQUENCE [LARGE SCALE GENOMIC DNA]</scope>
    <source>
        <strain evidence="13">DSM 45100 / JCM 12819 / CCUG 50093 / GTC 2026 / SICGH 158</strain>
    </source>
</reference>
<dbReference type="NCBIfam" id="NF008967">
    <property type="entry name" value="PRK12313.1"/>
    <property type="match status" value="1"/>
</dbReference>
<dbReference type="CDD" id="cd02855">
    <property type="entry name" value="E_set_GBE_prok_N"/>
    <property type="match status" value="1"/>
</dbReference>
<comment type="similarity">
    <text evidence="3 9">Belongs to the glycosyl hydrolase 13 family. GlgB subfamily.</text>
</comment>
<organism evidence="12 13">
    <name type="scientific">Corynebacterium resistens (strain DSM 45100 / JCM 12819 / GTC 2026 / SICGH 158)</name>
    <dbReference type="NCBI Taxonomy" id="662755"/>
    <lineage>
        <taxon>Bacteria</taxon>
        <taxon>Bacillati</taxon>
        <taxon>Actinomycetota</taxon>
        <taxon>Actinomycetes</taxon>
        <taxon>Mycobacteriales</taxon>
        <taxon>Corynebacteriaceae</taxon>
        <taxon>Corynebacterium</taxon>
    </lineage>
</organism>
<sequence>MTSLSPHALIDDNDRARLVQRRHHAPHDVLGVHRLDDGHGVLRTVQCGARAVQAQLLPSEETITLESLGDNIYAAALPIQAEAVETYELRVQWADGSETTISRDPYRQPPTVGEVDRHLIGEGRHERLWEVLGSHVYEDDLCSFAVWAPHAAGVAVIGDFNGWNPRQHPMRALGSSGIWELSIPNVPEGAVYKFQITTGDGVHLDKADPMARLAERSPSTGSIVVAPSRYEWNDGAWLAQRATAEHDRQPMSIYEVHLGSWRKGLNYRDMATELVNYVLEKGFTHVELMGISEHPYEPSWGYQVTSYYAPNNRFGSPDDLRALIDAFHQAGIGVIMDWVPGHFPKDEWALGKFDGQACYEHPDPRRGEQPDWGTYVFDFGRAEVRNFLVANALYWCREFHIDGLRVDAVASMLYLDYSREEGQWLPNIYGGRENLDAVSFLQEMNATVHRDSPGVLTIAEESTSWPGVTAPTSNNGLGFSLKWNMGWMHDTLEYVQRDPIHRSYHHGEITFSMVYAYSEKYVLPISHDEVVHGKGTLWSRMPAGHSWDRAAMVRALLAYMWTHPGKKLLFQGQEWGQGAEWNEARGLDWSDLEGWEGEFHRGISALVGQLNQLYTSLPALSSSDHDPDGFRWIAADDSANSVLSYLRRHTLPDGHTQWVACVVNFSGATHDNYRIGLPAAGHWREVLNTDAHEFEGAGRAVGIGLEAQEPGSHDLGYSAHIEIPAHSARVFVLA</sequence>
<dbReference type="InterPro" id="IPR017853">
    <property type="entry name" value="GH"/>
</dbReference>
<evidence type="ECO:0000256" key="1">
    <source>
        <dbReference type="ARBA" id="ARBA00000826"/>
    </source>
</evidence>
<dbReference type="InterPro" id="IPR006048">
    <property type="entry name" value="A-amylase/branching_C"/>
</dbReference>
<evidence type="ECO:0000259" key="11">
    <source>
        <dbReference type="SMART" id="SM00642"/>
    </source>
</evidence>
<evidence type="ECO:0000256" key="4">
    <source>
        <dbReference type="ARBA" id="ARBA00022600"/>
    </source>
</evidence>
<dbReference type="PANTHER" id="PTHR43651">
    <property type="entry name" value="1,4-ALPHA-GLUCAN-BRANCHING ENZYME"/>
    <property type="match status" value="1"/>
</dbReference>
<dbReference type="InterPro" id="IPR013780">
    <property type="entry name" value="Glyco_hydro_b"/>
</dbReference>
<dbReference type="NCBIfam" id="NF003811">
    <property type="entry name" value="PRK05402.1"/>
    <property type="match status" value="1"/>
</dbReference>
<dbReference type="GO" id="GO:0004553">
    <property type="term" value="F:hydrolase activity, hydrolyzing O-glycosyl compounds"/>
    <property type="evidence" value="ECO:0007669"/>
    <property type="project" value="InterPro"/>
</dbReference>
<dbReference type="InterPro" id="IPR037439">
    <property type="entry name" value="Branching_enzy"/>
</dbReference>
<keyword evidence="13" id="KW-1185">Reference proteome</keyword>
<dbReference type="NCBIfam" id="TIGR01515">
    <property type="entry name" value="branching_enzym"/>
    <property type="match status" value="1"/>
</dbReference>
<dbReference type="Gene3D" id="2.60.40.1180">
    <property type="entry name" value="Golgi alpha-mannosidase II"/>
    <property type="match status" value="1"/>
</dbReference>
<dbReference type="InterPro" id="IPR013783">
    <property type="entry name" value="Ig-like_fold"/>
</dbReference>
<dbReference type="STRING" id="662755.CRES_1408"/>
<comment type="catalytic activity">
    <reaction evidence="1 9">
        <text>Transfers a segment of a (1-&gt;4)-alpha-D-glucan chain to a primary hydroxy group in a similar glucan chain.</text>
        <dbReference type="EC" id="2.4.1.18"/>
    </reaction>
</comment>
<protein>
    <recommendedName>
        <fullName evidence="9">1,4-alpha-glucan branching enzyme GlgB</fullName>
        <ecNumber evidence="9">2.4.1.18</ecNumber>
    </recommendedName>
    <alternativeName>
        <fullName evidence="9">1,4-alpha-D-glucan:1,4-alpha-D-glucan 6-glucosyl-transferase</fullName>
    </alternativeName>
    <alternativeName>
        <fullName evidence="9">Alpha-(1-&gt;4)-glucan branching enzyme</fullName>
    </alternativeName>
    <alternativeName>
        <fullName evidence="9">Glycogen branching enzyme</fullName>
        <shortName evidence="9">BE</shortName>
    </alternativeName>
</protein>
<evidence type="ECO:0000313" key="13">
    <source>
        <dbReference type="Proteomes" id="UP000000492"/>
    </source>
</evidence>
<comment type="function">
    <text evidence="9">Catalyzes the formation of the alpha-1,6-glucosidic linkages in glycogen by scission of a 1,4-alpha-linked oligosaccharide from growing alpha-1,4-glucan chains and the subsequent attachment of the oligosaccharide to the alpha-1,6 position.</text>
</comment>
<evidence type="ECO:0000256" key="5">
    <source>
        <dbReference type="ARBA" id="ARBA00022676"/>
    </source>
</evidence>
<dbReference type="Proteomes" id="UP000000492">
    <property type="component" value="Chromosome"/>
</dbReference>
<evidence type="ECO:0000256" key="9">
    <source>
        <dbReference type="HAMAP-Rule" id="MF_00685"/>
    </source>
</evidence>
<evidence type="ECO:0000256" key="3">
    <source>
        <dbReference type="ARBA" id="ARBA00009000"/>
    </source>
</evidence>
<dbReference type="GO" id="GO:0043169">
    <property type="term" value="F:cation binding"/>
    <property type="evidence" value="ECO:0007669"/>
    <property type="project" value="InterPro"/>
</dbReference>
<dbReference type="SUPFAM" id="SSF51445">
    <property type="entry name" value="(Trans)glycosidases"/>
    <property type="match status" value="1"/>
</dbReference>
<dbReference type="KEGG" id="crd:CRES_1408"/>
<evidence type="ECO:0000256" key="7">
    <source>
        <dbReference type="ARBA" id="ARBA00023056"/>
    </source>
</evidence>
<dbReference type="Pfam" id="PF22019">
    <property type="entry name" value="GlgB_N"/>
    <property type="match status" value="1"/>
</dbReference>
<evidence type="ECO:0000256" key="8">
    <source>
        <dbReference type="ARBA" id="ARBA00023277"/>
    </source>
</evidence>
<dbReference type="SUPFAM" id="SSF51011">
    <property type="entry name" value="Glycosyl hydrolase domain"/>
    <property type="match status" value="1"/>
</dbReference>
<dbReference type="Gene3D" id="3.20.20.80">
    <property type="entry name" value="Glycosidases"/>
    <property type="match status" value="1"/>
</dbReference>
<dbReference type="FunFam" id="3.20.20.80:FF:000003">
    <property type="entry name" value="1,4-alpha-glucan branching enzyme GlgB"/>
    <property type="match status" value="1"/>
</dbReference>
<evidence type="ECO:0000313" key="12">
    <source>
        <dbReference type="EMBL" id="AEI09763.1"/>
    </source>
</evidence>
<evidence type="ECO:0000256" key="6">
    <source>
        <dbReference type="ARBA" id="ARBA00022679"/>
    </source>
</evidence>
<feature type="active site" description="Proton donor" evidence="9 10">
    <location>
        <position position="460"/>
    </location>
</feature>
<dbReference type="AlphaFoldDB" id="F8DZ77"/>
<dbReference type="Gene3D" id="2.60.40.10">
    <property type="entry name" value="Immunoglobulins"/>
    <property type="match status" value="2"/>
</dbReference>
<evidence type="ECO:0000256" key="10">
    <source>
        <dbReference type="PIRSR" id="PIRSR000463-1"/>
    </source>
</evidence>
<evidence type="ECO:0000256" key="2">
    <source>
        <dbReference type="ARBA" id="ARBA00004964"/>
    </source>
</evidence>
<keyword evidence="4 9" id="KW-0321">Glycogen metabolism</keyword>
<dbReference type="EMBL" id="CP002857">
    <property type="protein sequence ID" value="AEI09763.1"/>
    <property type="molecule type" value="Genomic_DNA"/>
</dbReference>
<dbReference type="InterPro" id="IPR044143">
    <property type="entry name" value="GlgB_N_E_set_prok"/>
</dbReference>
<dbReference type="Pfam" id="PF00128">
    <property type="entry name" value="Alpha-amylase"/>
    <property type="match status" value="2"/>
</dbReference>
<comment type="pathway">
    <text evidence="2 9">Glycan biosynthesis; glycogen biosynthesis.</text>
</comment>
<dbReference type="eggNOG" id="COG0296">
    <property type="taxonomic scope" value="Bacteria"/>
</dbReference>
<feature type="domain" description="Glycosyl hydrolase family 13 catalytic" evidence="11">
    <location>
        <begin position="255"/>
        <end position="610"/>
    </location>
</feature>
<dbReference type="CDD" id="cd11322">
    <property type="entry name" value="AmyAc_Glg_BE"/>
    <property type="match status" value="1"/>
</dbReference>
<dbReference type="PIRSF" id="PIRSF000463">
    <property type="entry name" value="GlgB"/>
    <property type="match status" value="1"/>
</dbReference>
<dbReference type="HOGENOM" id="CLU_004245_3_2_11"/>
<feature type="active site" description="Nucleophile" evidence="9 10">
    <location>
        <position position="407"/>
    </location>
</feature>
<keyword evidence="6 9" id="KW-0808">Transferase</keyword>
<dbReference type="HAMAP" id="MF_00685">
    <property type="entry name" value="GlgB"/>
    <property type="match status" value="1"/>
</dbReference>
<dbReference type="PANTHER" id="PTHR43651:SF3">
    <property type="entry name" value="1,4-ALPHA-GLUCAN-BRANCHING ENZYME"/>
    <property type="match status" value="1"/>
</dbReference>
<dbReference type="InterPro" id="IPR014756">
    <property type="entry name" value="Ig_E-set"/>
</dbReference>
<dbReference type="GO" id="GO:0005978">
    <property type="term" value="P:glycogen biosynthetic process"/>
    <property type="evidence" value="ECO:0007669"/>
    <property type="project" value="UniProtKB-UniRule"/>
</dbReference>
<dbReference type="InterPro" id="IPR006407">
    <property type="entry name" value="GlgB"/>
</dbReference>